<dbReference type="InterPro" id="IPR021953">
    <property type="entry name" value="DUF3570"/>
</dbReference>
<protein>
    <submittedName>
        <fullName evidence="2">DUF3570 domain-containing protein</fullName>
    </submittedName>
</protein>
<gene>
    <name evidence="2" type="ORF">DYU05_18570</name>
</gene>
<dbReference type="AlphaFoldDB" id="A0A3E2NLE5"/>
<evidence type="ECO:0000313" key="2">
    <source>
        <dbReference type="EMBL" id="RFZ81827.1"/>
    </source>
</evidence>
<name>A0A3E2NLE5_9SPHI</name>
<evidence type="ECO:0000313" key="3">
    <source>
        <dbReference type="Proteomes" id="UP000260823"/>
    </source>
</evidence>
<dbReference type="EMBL" id="QWDE01000004">
    <property type="protein sequence ID" value="RFZ81827.1"/>
    <property type="molecule type" value="Genomic_DNA"/>
</dbReference>
<comment type="caution">
    <text evidence="2">The sequence shown here is derived from an EMBL/GenBank/DDBJ whole genome shotgun (WGS) entry which is preliminary data.</text>
</comment>
<proteinExistence type="predicted"/>
<reference evidence="2 3" key="1">
    <citation type="submission" date="2018-08" db="EMBL/GenBank/DDBJ databases">
        <title>Mucilaginibacter terrae sp. nov., isolated from manganese diggings.</title>
        <authorList>
            <person name="Huang Y."/>
            <person name="Zhou Z."/>
        </authorList>
    </citation>
    <scope>NUCLEOTIDE SEQUENCE [LARGE SCALE GENOMIC DNA]</scope>
    <source>
        <strain evidence="2 3">ZH6</strain>
    </source>
</reference>
<feature type="signal peptide" evidence="1">
    <location>
        <begin position="1"/>
        <end position="20"/>
    </location>
</feature>
<keyword evidence="1" id="KW-0732">Signal</keyword>
<accession>A0A3E2NLE5</accession>
<sequence>MRKLYLHVAFFYLGILASHAQVTPAVPAKADSTGYHAQKLTIDEVNFVSAYYHQDGNHSAVTGGIGTERLTDFANTFDIQLSNYNKRGRKNTFLFELGIDHYSSASSDKIDPFSVSSASKSDNRIYPSLNWTRSNETTGNAYGFTASYSHEYDYQSVGGAFNLTLLSKNKNTQFDMRLQAFLDTWKVILPVELRPGYTPGQSYDRDHSADGSAPRNSFSAAFSVSQVINPRLQALFTVEPAYQHGLLSTRYQRDYFTDGSLRAENLPGNRYKLPISARLNYFLDDRFIIRTYYRYYMDNWGIRAHTAELEVPVKLTPFVSVSPYYRYNTQQGTRYFAPYGQHDPGAAYYTSDYDLADLHSSFFGAGFRISPPKGVFGWQRLKMLELRYGHYVRSTNLTSNIVTLNMKFK</sequence>
<keyword evidence="3" id="KW-1185">Reference proteome</keyword>
<dbReference type="OrthoDB" id="5450709at2"/>
<feature type="chain" id="PRO_5017746886" evidence="1">
    <location>
        <begin position="21"/>
        <end position="409"/>
    </location>
</feature>
<dbReference type="RefSeq" id="WP_117384647.1">
    <property type="nucleotide sequence ID" value="NZ_QWDE01000004.1"/>
</dbReference>
<dbReference type="Pfam" id="PF12094">
    <property type="entry name" value="DUF3570"/>
    <property type="match status" value="1"/>
</dbReference>
<dbReference type="Proteomes" id="UP000260823">
    <property type="component" value="Unassembled WGS sequence"/>
</dbReference>
<evidence type="ECO:0000256" key="1">
    <source>
        <dbReference type="SAM" id="SignalP"/>
    </source>
</evidence>
<organism evidence="2 3">
    <name type="scientific">Mucilaginibacter terrenus</name>
    <dbReference type="NCBI Taxonomy" id="2482727"/>
    <lineage>
        <taxon>Bacteria</taxon>
        <taxon>Pseudomonadati</taxon>
        <taxon>Bacteroidota</taxon>
        <taxon>Sphingobacteriia</taxon>
        <taxon>Sphingobacteriales</taxon>
        <taxon>Sphingobacteriaceae</taxon>
        <taxon>Mucilaginibacter</taxon>
    </lineage>
</organism>